<feature type="non-terminal residue" evidence="1">
    <location>
        <position position="117"/>
    </location>
</feature>
<dbReference type="InterPro" id="IPR052058">
    <property type="entry name" value="Alcohol_O-acetyltransferase"/>
</dbReference>
<organism evidence="1">
    <name type="scientific">Phytophthora nicotianae</name>
    <name type="common">Potato buckeye rot agent</name>
    <name type="synonym">Phytophthora parasitica</name>
    <dbReference type="NCBI Taxonomy" id="4792"/>
    <lineage>
        <taxon>Eukaryota</taxon>
        <taxon>Sar</taxon>
        <taxon>Stramenopiles</taxon>
        <taxon>Oomycota</taxon>
        <taxon>Peronosporomycetes</taxon>
        <taxon>Peronosporales</taxon>
        <taxon>Peronosporaceae</taxon>
        <taxon>Phytophthora</taxon>
    </lineage>
</organism>
<sequence>MSCISNESVVGDKRRFPLRAIERFGIAEPDVSVKCCHAIAISGDMDQLIKFLPTAVMRTFNRHPRLRALVVKDEEFMAEIQPHITLDDVTAKNLLRVREISDSNEDVAAWKNWNQFV</sequence>
<dbReference type="AlphaFoldDB" id="W2LZ49"/>
<evidence type="ECO:0000313" key="1">
    <source>
        <dbReference type="EMBL" id="ETM01886.1"/>
    </source>
</evidence>
<dbReference type="PANTHER" id="PTHR28037:SF1">
    <property type="entry name" value="ALCOHOL O-ACETYLTRANSFERASE 1-RELATED"/>
    <property type="match status" value="1"/>
</dbReference>
<dbReference type="Proteomes" id="UP000054423">
    <property type="component" value="Unassembled WGS sequence"/>
</dbReference>
<protein>
    <submittedName>
        <fullName evidence="1">Uncharacterized protein</fullName>
    </submittedName>
</protein>
<gene>
    <name evidence="1" type="ORF">L917_01564</name>
</gene>
<dbReference type="PANTHER" id="PTHR28037">
    <property type="entry name" value="ALCOHOL O-ACETYLTRANSFERASE 1-RELATED"/>
    <property type="match status" value="1"/>
</dbReference>
<dbReference type="OrthoDB" id="124679at2759"/>
<accession>W2LZ49</accession>
<reference evidence="1" key="1">
    <citation type="submission" date="2013-11" db="EMBL/GenBank/DDBJ databases">
        <title>The Genome Sequence of Phytophthora parasitica CHvinca01.</title>
        <authorList>
            <consortium name="The Broad Institute Genomics Platform"/>
            <person name="Russ C."/>
            <person name="Tyler B."/>
            <person name="Panabieres F."/>
            <person name="Shan W."/>
            <person name="Tripathy S."/>
            <person name="Grunwald N."/>
            <person name="Machado M."/>
            <person name="Johnson C.S."/>
            <person name="Arredondo F."/>
            <person name="Hong C."/>
            <person name="Coffey M."/>
            <person name="Young S.K."/>
            <person name="Zeng Q."/>
            <person name="Gargeya S."/>
            <person name="Fitzgerald M."/>
            <person name="Abouelleil A."/>
            <person name="Alvarado L."/>
            <person name="Chapman S.B."/>
            <person name="Gainer-Dewar J."/>
            <person name="Goldberg J."/>
            <person name="Griggs A."/>
            <person name="Gujja S."/>
            <person name="Hansen M."/>
            <person name="Howarth C."/>
            <person name="Imamovic A."/>
            <person name="Ireland A."/>
            <person name="Larimer J."/>
            <person name="McCowan C."/>
            <person name="Murphy C."/>
            <person name="Pearson M."/>
            <person name="Poon T.W."/>
            <person name="Priest M."/>
            <person name="Roberts A."/>
            <person name="Saif S."/>
            <person name="Shea T."/>
            <person name="Sykes S."/>
            <person name="Wortman J."/>
            <person name="Nusbaum C."/>
            <person name="Birren B."/>
        </authorList>
    </citation>
    <scope>NUCLEOTIDE SEQUENCE [LARGE SCALE GENOMIC DNA]</scope>
    <source>
        <strain evidence="1">CHvinca01</strain>
    </source>
</reference>
<dbReference type="EMBL" id="KI677564">
    <property type="protein sequence ID" value="ETM01886.1"/>
    <property type="molecule type" value="Genomic_DNA"/>
</dbReference>
<dbReference type="VEuPathDB" id="FungiDB:PPTG_06825"/>
<name>W2LZ49_PHYNI</name>
<proteinExistence type="predicted"/>